<dbReference type="Gene3D" id="3.40.50.150">
    <property type="entry name" value="Vaccinia Virus protein VP39"/>
    <property type="match status" value="1"/>
</dbReference>
<evidence type="ECO:0008006" key="2">
    <source>
        <dbReference type="Google" id="ProtNLM"/>
    </source>
</evidence>
<dbReference type="EMBL" id="UINC01127133">
    <property type="protein sequence ID" value="SVD06050.1"/>
    <property type="molecule type" value="Genomic_DNA"/>
</dbReference>
<dbReference type="AlphaFoldDB" id="A0A382S804"/>
<dbReference type="SUPFAM" id="SSF53335">
    <property type="entry name" value="S-adenosyl-L-methionine-dependent methyltransferases"/>
    <property type="match status" value="1"/>
</dbReference>
<gene>
    <name evidence="1" type="ORF">METZ01_LOCUS358904</name>
</gene>
<feature type="non-terminal residue" evidence="1">
    <location>
        <position position="216"/>
    </location>
</feature>
<organism evidence="1">
    <name type="scientific">marine metagenome</name>
    <dbReference type="NCBI Taxonomy" id="408172"/>
    <lineage>
        <taxon>unclassified sequences</taxon>
        <taxon>metagenomes</taxon>
        <taxon>ecological metagenomes</taxon>
    </lineage>
</organism>
<protein>
    <recommendedName>
        <fullName evidence="2">Methyltransferase type 11 domain-containing protein</fullName>
    </recommendedName>
</protein>
<dbReference type="InterPro" id="IPR029063">
    <property type="entry name" value="SAM-dependent_MTases_sf"/>
</dbReference>
<sequence>MYSELHINGDSRDKIDAQKMYSGKSIVPWIVTIKELITLTDSHTLLDYGSGKGLQYHNLLLEDKNQSRYRGLQDYWKVDEIYCYDPAYPPYQKFPEKQYDAVISTDVLEHCHQEDIKWIVDEIFSLAKKFVFINIACYQASKSLPNGNNVHCIIRPTGWWDELLQSVVPSYPRIKYCVLLEYIWEDAEGQKRMFEICSNFVPADIALDPDAITILE</sequence>
<proteinExistence type="predicted"/>
<evidence type="ECO:0000313" key="1">
    <source>
        <dbReference type="EMBL" id="SVD06050.1"/>
    </source>
</evidence>
<name>A0A382S804_9ZZZZ</name>
<accession>A0A382S804</accession>
<reference evidence="1" key="1">
    <citation type="submission" date="2018-05" db="EMBL/GenBank/DDBJ databases">
        <authorList>
            <person name="Lanie J.A."/>
            <person name="Ng W.-L."/>
            <person name="Kazmierczak K.M."/>
            <person name="Andrzejewski T.M."/>
            <person name="Davidsen T.M."/>
            <person name="Wayne K.J."/>
            <person name="Tettelin H."/>
            <person name="Glass J.I."/>
            <person name="Rusch D."/>
            <person name="Podicherti R."/>
            <person name="Tsui H.-C.T."/>
            <person name="Winkler M.E."/>
        </authorList>
    </citation>
    <scope>NUCLEOTIDE SEQUENCE</scope>
</reference>